<protein>
    <submittedName>
        <fullName evidence="1">Uncharacterized protein</fullName>
    </submittedName>
</protein>
<evidence type="ECO:0000313" key="2">
    <source>
        <dbReference type="Proteomes" id="UP000238169"/>
    </source>
</evidence>
<dbReference type="AlphaFoldDB" id="A0A2U3I407"/>
<name>A0A2U3I407_9BURK</name>
<dbReference type="OrthoDB" id="8961577at2"/>
<accession>A0A2U3I407</accession>
<dbReference type="RefSeq" id="WP_106854545.1">
    <property type="nucleotide sequence ID" value="NZ_OGTP01000005.1"/>
</dbReference>
<reference evidence="2" key="1">
    <citation type="submission" date="2018-01" db="EMBL/GenBank/DDBJ databases">
        <authorList>
            <person name="Peeters C."/>
        </authorList>
    </citation>
    <scope>NUCLEOTIDE SEQUENCE [LARGE SCALE GENOMIC DNA]</scope>
</reference>
<keyword evidence="2" id="KW-1185">Reference proteome</keyword>
<dbReference type="Proteomes" id="UP000238169">
    <property type="component" value="Unassembled WGS sequence"/>
</dbReference>
<evidence type="ECO:0000313" key="1">
    <source>
        <dbReference type="EMBL" id="SPB14875.1"/>
    </source>
</evidence>
<proteinExistence type="predicted"/>
<dbReference type="EMBL" id="OGTP01000005">
    <property type="protein sequence ID" value="SPB14875.1"/>
    <property type="molecule type" value="Genomic_DNA"/>
</dbReference>
<sequence>MSDATPVLTCRFQSSDADRIKTDCSPSHVIVGYIGEIRLMLIQFQFGDVQVCWLAELAVPVIWGAVEKWRQEGRVPMAFYTGDGEHVAKSLCVDMTPNSLPMPSAWVEPDPNEPDAAGQFFISEAMQLAS</sequence>
<gene>
    <name evidence="1" type="ORF">NOV72_02106</name>
</gene>
<organism evidence="1 2">
    <name type="scientific">Caballeronia novacaledonica</name>
    <dbReference type="NCBI Taxonomy" id="1544861"/>
    <lineage>
        <taxon>Bacteria</taxon>
        <taxon>Pseudomonadati</taxon>
        <taxon>Pseudomonadota</taxon>
        <taxon>Betaproteobacteria</taxon>
        <taxon>Burkholderiales</taxon>
        <taxon>Burkholderiaceae</taxon>
        <taxon>Caballeronia</taxon>
    </lineage>
</organism>